<evidence type="ECO:0000259" key="11">
    <source>
        <dbReference type="PROSITE" id="PS50113"/>
    </source>
</evidence>
<feature type="domain" description="PAC" evidence="11">
    <location>
        <begin position="461"/>
        <end position="514"/>
    </location>
</feature>
<keyword evidence="3" id="KW-0597">Phosphoprotein</keyword>
<dbReference type="InterPro" id="IPR005467">
    <property type="entry name" value="His_kinase_dom"/>
</dbReference>
<organism evidence="12 13">
    <name type="scientific">Thiohalomonas denitrificans</name>
    <dbReference type="NCBI Taxonomy" id="415747"/>
    <lineage>
        <taxon>Bacteria</taxon>
        <taxon>Pseudomonadati</taxon>
        <taxon>Pseudomonadota</taxon>
        <taxon>Gammaproteobacteria</taxon>
        <taxon>Thiohalomonadales</taxon>
        <taxon>Thiohalomonadaceae</taxon>
        <taxon>Thiohalomonas</taxon>
    </lineage>
</organism>
<protein>
    <recommendedName>
        <fullName evidence="2">histidine kinase</fullName>
        <ecNumber evidence="2">2.7.13.3</ecNumber>
    </recommendedName>
</protein>
<evidence type="ECO:0000256" key="2">
    <source>
        <dbReference type="ARBA" id="ARBA00012438"/>
    </source>
</evidence>
<dbReference type="Pfam" id="PF00512">
    <property type="entry name" value="HisKA"/>
    <property type="match status" value="1"/>
</dbReference>
<dbReference type="SUPFAM" id="SSF55785">
    <property type="entry name" value="PYP-like sensor domain (PAS domain)"/>
    <property type="match status" value="2"/>
</dbReference>
<dbReference type="OrthoDB" id="5747739at2"/>
<feature type="transmembrane region" description="Helical" evidence="8">
    <location>
        <begin position="204"/>
        <end position="225"/>
    </location>
</feature>
<dbReference type="SMART" id="SM00388">
    <property type="entry name" value="HisKA"/>
    <property type="match status" value="1"/>
</dbReference>
<keyword evidence="4" id="KW-0808">Transferase</keyword>
<evidence type="ECO:0000313" key="12">
    <source>
        <dbReference type="EMBL" id="SCZ49651.1"/>
    </source>
</evidence>
<feature type="domain" description="PAC" evidence="11">
    <location>
        <begin position="327"/>
        <end position="382"/>
    </location>
</feature>
<dbReference type="SUPFAM" id="SSF47384">
    <property type="entry name" value="Homodimeric domain of signal transducing histidine kinase"/>
    <property type="match status" value="1"/>
</dbReference>
<evidence type="ECO:0000256" key="5">
    <source>
        <dbReference type="ARBA" id="ARBA00022777"/>
    </source>
</evidence>
<dbReference type="InterPro" id="IPR000014">
    <property type="entry name" value="PAS"/>
</dbReference>
<dbReference type="InterPro" id="IPR001610">
    <property type="entry name" value="PAC"/>
</dbReference>
<dbReference type="SMART" id="SM00091">
    <property type="entry name" value="PAS"/>
    <property type="match status" value="2"/>
</dbReference>
<dbReference type="PROSITE" id="PS50113">
    <property type="entry name" value="PAC"/>
    <property type="match status" value="2"/>
</dbReference>
<dbReference type="Gene3D" id="3.30.450.20">
    <property type="entry name" value="PAS domain"/>
    <property type="match status" value="2"/>
</dbReference>
<dbReference type="GO" id="GO:0006355">
    <property type="term" value="P:regulation of DNA-templated transcription"/>
    <property type="evidence" value="ECO:0007669"/>
    <property type="project" value="InterPro"/>
</dbReference>
<keyword evidence="5" id="KW-0418">Kinase</keyword>
<comment type="catalytic activity">
    <reaction evidence="1">
        <text>ATP + protein L-histidine = ADP + protein N-phospho-L-histidine.</text>
        <dbReference type="EC" id="2.7.13.3"/>
    </reaction>
</comment>
<dbReference type="SUPFAM" id="SSF55874">
    <property type="entry name" value="ATPase domain of HSP90 chaperone/DNA topoisomerase II/histidine kinase"/>
    <property type="match status" value="1"/>
</dbReference>
<dbReference type="SMART" id="SM00086">
    <property type="entry name" value="PAC"/>
    <property type="match status" value="1"/>
</dbReference>
<dbReference type="InterPro" id="IPR004358">
    <property type="entry name" value="Sig_transdc_His_kin-like_C"/>
</dbReference>
<feature type="transmembrane region" description="Helical" evidence="8">
    <location>
        <begin position="12"/>
        <end position="32"/>
    </location>
</feature>
<dbReference type="GO" id="GO:0007234">
    <property type="term" value="P:osmosensory signaling via phosphorelay pathway"/>
    <property type="evidence" value="ECO:0007669"/>
    <property type="project" value="TreeGrafter"/>
</dbReference>
<evidence type="ECO:0000256" key="6">
    <source>
        <dbReference type="ARBA" id="ARBA00023136"/>
    </source>
</evidence>
<dbReference type="InterPro" id="IPR000700">
    <property type="entry name" value="PAS-assoc_C"/>
</dbReference>
<dbReference type="SMART" id="SM00387">
    <property type="entry name" value="HATPase_c"/>
    <property type="match status" value="1"/>
</dbReference>
<feature type="domain" description="Histidine kinase" evidence="9">
    <location>
        <begin position="543"/>
        <end position="757"/>
    </location>
</feature>
<evidence type="ECO:0000256" key="4">
    <source>
        <dbReference type="ARBA" id="ARBA00022679"/>
    </source>
</evidence>
<name>A0A1G5PKF1_9GAMM</name>
<dbReference type="InterPro" id="IPR003594">
    <property type="entry name" value="HATPase_dom"/>
</dbReference>
<dbReference type="Proteomes" id="UP000199648">
    <property type="component" value="Unassembled WGS sequence"/>
</dbReference>
<keyword evidence="7" id="KW-0175">Coiled coil</keyword>
<proteinExistence type="predicted"/>
<dbReference type="AlphaFoldDB" id="A0A1G5PKF1"/>
<dbReference type="InterPro" id="IPR035965">
    <property type="entry name" value="PAS-like_dom_sf"/>
</dbReference>
<dbReference type="InterPro" id="IPR013767">
    <property type="entry name" value="PAS_fold"/>
</dbReference>
<evidence type="ECO:0000256" key="3">
    <source>
        <dbReference type="ARBA" id="ARBA00022553"/>
    </source>
</evidence>
<dbReference type="InterPro" id="IPR013656">
    <property type="entry name" value="PAS_4"/>
</dbReference>
<sequence>MENRIPQVKTRSGLDLGFGIWGLLLMAGLLISTVFYNYLLFHTLAELFAVIVAILLAVVGWQTYPFSRNGFLMFLAAGYFWVGILDLLHTLSYEGVGIIEPDAANISTQLWVATRYLEAVILLAAPVFAVRVLHRGPAFAAIGAAAAVVSVLIFAGVFPDAFVAGVGLTQFKILSEYIIIGLLIVALWHLWIRRGDIDRRVTELMALAIIVTAVSEFLFTLYQTVYGLENFVGHIGKVLSYWLVFVAIVETSLHEPFRMLSRGATTYDAVPDPVVVVDPDGVIRQTNRAARAYAGGAQLVGQSCHRLLHPQQWSAANCPICRGIRGELRELMSFEVPFRDSGIWHSVTITPIEQSGGAVQVGVVHVSHDITVRKQAEESLRRKNVELRSILQSVGDGIFGVDRRGKTVFVNPALEQLTGWSSEALIGRNAHTTLHQPPGGLEEHSREACAVLLTLKDGRTRHSDDDLFHRRDGAAFPVAFTSAPLRGNDGDISGAVVVFRDISERKRIEHERQRHEQKLESMVAERTRELQELNREMETFSYSVSHDLRAPLRAVNGFGQALLEDYSEQLEGTAKDYLGRMRDASIRMGQMIDGLLGLSRVSRREIHPEAADISSLAAELSELVTASDPRRRVEWRIEPGMVAYADPILLRLLLQNLLENAWKFTAERDPAVIEVGRMNTGEGVAFFVRDNGIGFEPEVANSLYQPFQRLHRGKQYEGSGIGLATVQRIVHRHFGRTWAEGKPGKGATFFFTLPVGDENIEESSNLY</sequence>
<gene>
    <name evidence="12" type="ORF">SAMN03097708_00224</name>
</gene>
<evidence type="ECO:0000259" key="9">
    <source>
        <dbReference type="PROSITE" id="PS50109"/>
    </source>
</evidence>
<dbReference type="Gene3D" id="3.30.565.10">
    <property type="entry name" value="Histidine kinase-like ATPase, C-terminal domain"/>
    <property type="match status" value="1"/>
</dbReference>
<dbReference type="EC" id="2.7.13.3" evidence="2"/>
<dbReference type="Pfam" id="PF17159">
    <property type="entry name" value="MASE3"/>
    <property type="match status" value="1"/>
</dbReference>
<feature type="transmembrane region" description="Helical" evidence="8">
    <location>
        <begin position="137"/>
        <end position="158"/>
    </location>
</feature>
<dbReference type="GO" id="GO:0000156">
    <property type="term" value="F:phosphorelay response regulator activity"/>
    <property type="evidence" value="ECO:0007669"/>
    <property type="project" value="TreeGrafter"/>
</dbReference>
<dbReference type="PRINTS" id="PR00344">
    <property type="entry name" value="BCTRLSENSOR"/>
</dbReference>
<dbReference type="PROSITE" id="PS50112">
    <property type="entry name" value="PAS"/>
    <property type="match status" value="1"/>
</dbReference>
<keyword evidence="13" id="KW-1185">Reference proteome</keyword>
<dbReference type="GO" id="GO:0030295">
    <property type="term" value="F:protein kinase activator activity"/>
    <property type="evidence" value="ECO:0007669"/>
    <property type="project" value="TreeGrafter"/>
</dbReference>
<dbReference type="InterPro" id="IPR033425">
    <property type="entry name" value="MASE3"/>
</dbReference>
<evidence type="ECO:0000256" key="1">
    <source>
        <dbReference type="ARBA" id="ARBA00000085"/>
    </source>
</evidence>
<dbReference type="CDD" id="cd00130">
    <property type="entry name" value="PAS"/>
    <property type="match status" value="1"/>
</dbReference>
<feature type="domain" description="PAS" evidence="10">
    <location>
        <begin position="383"/>
        <end position="437"/>
    </location>
</feature>
<dbReference type="GO" id="GO:0005886">
    <property type="term" value="C:plasma membrane"/>
    <property type="evidence" value="ECO:0007669"/>
    <property type="project" value="UniProtKB-ARBA"/>
</dbReference>
<dbReference type="Gene3D" id="1.10.287.130">
    <property type="match status" value="1"/>
</dbReference>
<evidence type="ECO:0000313" key="13">
    <source>
        <dbReference type="Proteomes" id="UP000199648"/>
    </source>
</evidence>
<evidence type="ECO:0000256" key="8">
    <source>
        <dbReference type="SAM" id="Phobius"/>
    </source>
</evidence>
<dbReference type="FunFam" id="3.30.565.10:FF:000006">
    <property type="entry name" value="Sensor histidine kinase WalK"/>
    <property type="match status" value="1"/>
</dbReference>
<dbReference type="STRING" id="415747.SAMN03097708_00224"/>
<keyword evidence="6 8" id="KW-0472">Membrane</keyword>
<dbReference type="RefSeq" id="WP_092991734.1">
    <property type="nucleotide sequence ID" value="NZ_FMWD01000001.1"/>
</dbReference>
<feature type="transmembrane region" description="Helical" evidence="8">
    <location>
        <begin position="110"/>
        <end position="130"/>
    </location>
</feature>
<feature type="transmembrane region" description="Helical" evidence="8">
    <location>
        <begin position="71"/>
        <end position="90"/>
    </location>
</feature>
<feature type="coiled-coil region" evidence="7">
    <location>
        <begin position="505"/>
        <end position="536"/>
    </location>
</feature>
<feature type="transmembrane region" description="Helical" evidence="8">
    <location>
        <begin position="38"/>
        <end position="59"/>
    </location>
</feature>
<dbReference type="Pfam" id="PF00989">
    <property type="entry name" value="PAS"/>
    <property type="match status" value="1"/>
</dbReference>
<dbReference type="EMBL" id="FMWD01000001">
    <property type="protein sequence ID" value="SCZ49651.1"/>
    <property type="molecule type" value="Genomic_DNA"/>
</dbReference>
<dbReference type="PROSITE" id="PS50109">
    <property type="entry name" value="HIS_KIN"/>
    <property type="match status" value="1"/>
</dbReference>
<evidence type="ECO:0000256" key="7">
    <source>
        <dbReference type="SAM" id="Coils"/>
    </source>
</evidence>
<keyword evidence="8" id="KW-0812">Transmembrane</keyword>
<dbReference type="InterPro" id="IPR003661">
    <property type="entry name" value="HisK_dim/P_dom"/>
</dbReference>
<dbReference type="InterPro" id="IPR050351">
    <property type="entry name" value="BphY/WalK/GraS-like"/>
</dbReference>
<dbReference type="GO" id="GO:0000155">
    <property type="term" value="F:phosphorelay sensor kinase activity"/>
    <property type="evidence" value="ECO:0007669"/>
    <property type="project" value="InterPro"/>
</dbReference>
<dbReference type="Pfam" id="PF02518">
    <property type="entry name" value="HATPase_c"/>
    <property type="match status" value="1"/>
</dbReference>
<reference evidence="12 13" key="1">
    <citation type="submission" date="2016-10" db="EMBL/GenBank/DDBJ databases">
        <authorList>
            <person name="de Groot N.N."/>
        </authorList>
    </citation>
    <scope>NUCLEOTIDE SEQUENCE [LARGE SCALE GENOMIC DNA]</scope>
    <source>
        <strain evidence="12 13">HLD2</strain>
    </source>
</reference>
<dbReference type="CDD" id="cd00082">
    <property type="entry name" value="HisKA"/>
    <property type="match status" value="1"/>
</dbReference>
<accession>A0A1G5PKF1</accession>
<feature type="transmembrane region" description="Helical" evidence="8">
    <location>
        <begin position="173"/>
        <end position="192"/>
    </location>
</feature>
<dbReference type="InterPro" id="IPR036097">
    <property type="entry name" value="HisK_dim/P_sf"/>
</dbReference>
<dbReference type="NCBIfam" id="TIGR00229">
    <property type="entry name" value="sensory_box"/>
    <property type="match status" value="2"/>
</dbReference>
<evidence type="ECO:0000259" key="10">
    <source>
        <dbReference type="PROSITE" id="PS50112"/>
    </source>
</evidence>
<dbReference type="Pfam" id="PF08448">
    <property type="entry name" value="PAS_4"/>
    <property type="match status" value="1"/>
</dbReference>
<keyword evidence="8" id="KW-1133">Transmembrane helix</keyword>
<dbReference type="FunFam" id="1.10.287.130:FF:000070">
    <property type="entry name" value="Histidine kinase sensor protein"/>
    <property type="match status" value="1"/>
</dbReference>
<dbReference type="PANTHER" id="PTHR42878:SF15">
    <property type="entry name" value="BACTERIOPHYTOCHROME"/>
    <property type="match status" value="1"/>
</dbReference>
<dbReference type="InterPro" id="IPR036890">
    <property type="entry name" value="HATPase_C_sf"/>
</dbReference>
<dbReference type="PANTHER" id="PTHR42878">
    <property type="entry name" value="TWO-COMPONENT HISTIDINE KINASE"/>
    <property type="match status" value="1"/>
</dbReference>